<keyword evidence="9" id="KW-0418">Kinase</keyword>
<proteinExistence type="predicted"/>
<keyword evidence="11 15" id="KW-1133">Transmembrane helix</keyword>
<gene>
    <name evidence="17" type="primary">envZ</name>
    <name evidence="17" type="ORF">ERS852580_02671</name>
</gene>
<comment type="catalytic activity">
    <reaction evidence="1">
        <text>ATP + protein L-histidine = ADP + protein N-phospho-L-histidine.</text>
        <dbReference type="EC" id="2.7.13.3"/>
    </reaction>
</comment>
<dbReference type="PANTHER" id="PTHR45528">
    <property type="entry name" value="SENSOR HISTIDINE KINASE CPXA"/>
    <property type="match status" value="1"/>
</dbReference>
<reference evidence="17 18" key="1">
    <citation type="submission" date="2015-09" db="EMBL/GenBank/DDBJ databases">
        <authorList>
            <consortium name="Pathogen Informatics"/>
        </authorList>
    </citation>
    <scope>NUCLEOTIDE SEQUENCE [LARGE SCALE GENOMIC DNA]</scope>
    <source>
        <strain evidence="17 18">2789STDY5834968</strain>
    </source>
</reference>
<dbReference type="GO" id="GO:0000155">
    <property type="term" value="F:phosphorelay sensor kinase activity"/>
    <property type="evidence" value="ECO:0007669"/>
    <property type="project" value="InterPro"/>
</dbReference>
<dbReference type="InterPro" id="IPR036097">
    <property type="entry name" value="HisK_dim/P_sf"/>
</dbReference>
<dbReference type="Proteomes" id="UP000095673">
    <property type="component" value="Unassembled WGS sequence"/>
</dbReference>
<dbReference type="InterPro" id="IPR036890">
    <property type="entry name" value="HATPase_C_sf"/>
</dbReference>
<evidence type="ECO:0000256" key="1">
    <source>
        <dbReference type="ARBA" id="ARBA00000085"/>
    </source>
</evidence>
<evidence type="ECO:0000256" key="14">
    <source>
        <dbReference type="SAM" id="Coils"/>
    </source>
</evidence>
<dbReference type="Gene3D" id="3.30.565.10">
    <property type="entry name" value="Histidine kinase-like ATPase, C-terminal domain"/>
    <property type="match status" value="1"/>
</dbReference>
<evidence type="ECO:0000256" key="11">
    <source>
        <dbReference type="ARBA" id="ARBA00022989"/>
    </source>
</evidence>
<evidence type="ECO:0000256" key="4">
    <source>
        <dbReference type="ARBA" id="ARBA00022475"/>
    </source>
</evidence>
<evidence type="ECO:0000313" key="18">
    <source>
        <dbReference type="Proteomes" id="UP000095673"/>
    </source>
</evidence>
<evidence type="ECO:0000256" key="8">
    <source>
        <dbReference type="ARBA" id="ARBA00022741"/>
    </source>
</evidence>
<organism evidence="17 18">
    <name type="scientific">Agathobacter rectalis</name>
    <dbReference type="NCBI Taxonomy" id="39491"/>
    <lineage>
        <taxon>Bacteria</taxon>
        <taxon>Bacillati</taxon>
        <taxon>Bacillota</taxon>
        <taxon>Clostridia</taxon>
        <taxon>Lachnospirales</taxon>
        <taxon>Lachnospiraceae</taxon>
        <taxon>Agathobacter</taxon>
    </lineage>
</organism>
<dbReference type="InterPro" id="IPR050398">
    <property type="entry name" value="HssS/ArlS-like"/>
</dbReference>
<dbReference type="GO" id="GO:0005524">
    <property type="term" value="F:ATP binding"/>
    <property type="evidence" value="ECO:0007669"/>
    <property type="project" value="UniProtKB-KW"/>
</dbReference>
<dbReference type="Pfam" id="PF00512">
    <property type="entry name" value="HisKA"/>
    <property type="match status" value="1"/>
</dbReference>
<dbReference type="OrthoDB" id="9792991at2"/>
<evidence type="ECO:0000259" key="16">
    <source>
        <dbReference type="PROSITE" id="PS50109"/>
    </source>
</evidence>
<evidence type="ECO:0000256" key="5">
    <source>
        <dbReference type="ARBA" id="ARBA00022553"/>
    </source>
</evidence>
<keyword evidence="8" id="KW-0547">Nucleotide-binding</keyword>
<accession>A0A173V5K1</accession>
<keyword evidence="4" id="KW-1003">Cell membrane</keyword>
<keyword evidence="14" id="KW-0175">Coiled coil</keyword>
<evidence type="ECO:0000256" key="12">
    <source>
        <dbReference type="ARBA" id="ARBA00023012"/>
    </source>
</evidence>
<dbReference type="EMBL" id="CYXM01000014">
    <property type="protein sequence ID" value="CUN22562.1"/>
    <property type="molecule type" value="Genomic_DNA"/>
</dbReference>
<dbReference type="PANTHER" id="PTHR45528:SF1">
    <property type="entry name" value="SENSOR HISTIDINE KINASE CPXA"/>
    <property type="match status" value="1"/>
</dbReference>
<evidence type="ECO:0000256" key="6">
    <source>
        <dbReference type="ARBA" id="ARBA00022679"/>
    </source>
</evidence>
<keyword evidence="6 17" id="KW-0808">Transferase</keyword>
<evidence type="ECO:0000256" key="15">
    <source>
        <dbReference type="SAM" id="Phobius"/>
    </source>
</evidence>
<dbReference type="SMART" id="SM00388">
    <property type="entry name" value="HisKA"/>
    <property type="match status" value="1"/>
</dbReference>
<feature type="domain" description="Histidine kinase" evidence="16">
    <location>
        <begin position="214"/>
        <end position="412"/>
    </location>
</feature>
<keyword evidence="13 15" id="KW-0472">Membrane</keyword>
<dbReference type="Gene3D" id="1.10.287.130">
    <property type="match status" value="1"/>
</dbReference>
<evidence type="ECO:0000256" key="7">
    <source>
        <dbReference type="ARBA" id="ARBA00022692"/>
    </source>
</evidence>
<dbReference type="PROSITE" id="PS50109">
    <property type="entry name" value="HIS_KIN"/>
    <property type="match status" value="1"/>
</dbReference>
<evidence type="ECO:0000256" key="2">
    <source>
        <dbReference type="ARBA" id="ARBA00004651"/>
    </source>
</evidence>
<feature type="transmembrane region" description="Helical" evidence="15">
    <location>
        <begin position="159"/>
        <end position="181"/>
    </location>
</feature>
<dbReference type="GO" id="GO:0005886">
    <property type="term" value="C:plasma membrane"/>
    <property type="evidence" value="ECO:0007669"/>
    <property type="project" value="UniProtKB-SubCell"/>
</dbReference>
<evidence type="ECO:0000256" key="9">
    <source>
        <dbReference type="ARBA" id="ARBA00022777"/>
    </source>
</evidence>
<feature type="coiled-coil region" evidence="14">
    <location>
        <begin position="187"/>
        <end position="214"/>
    </location>
</feature>
<protein>
    <recommendedName>
        <fullName evidence="3">histidine kinase</fullName>
        <ecNumber evidence="3">2.7.13.3</ecNumber>
    </recommendedName>
</protein>
<keyword evidence="10" id="KW-0067">ATP-binding</keyword>
<evidence type="ECO:0000256" key="3">
    <source>
        <dbReference type="ARBA" id="ARBA00012438"/>
    </source>
</evidence>
<evidence type="ECO:0000256" key="13">
    <source>
        <dbReference type="ARBA" id="ARBA00023136"/>
    </source>
</evidence>
<dbReference type="SUPFAM" id="SSF55874">
    <property type="entry name" value="ATPase domain of HSP90 chaperone/DNA topoisomerase II/histidine kinase"/>
    <property type="match status" value="1"/>
</dbReference>
<keyword evidence="7 15" id="KW-0812">Transmembrane</keyword>
<evidence type="ECO:0000313" key="17">
    <source>
        <dbReference type="EMBL" id="CUN22562.1"/>
    </source>
</evidence>
<dbReference type="AlphaFoldDB" id="A0A173V5K1"/>
<dbReference type="CDD" id="cd00082">
    <property type="entry name" value="HisKA"/>
    <property type="match status" value="1"/>
</dbReference>
<feature type="transmembrane region" description="Helical" evidence="15">
    <location>
        <begin position="25"/>
        <end position="46"/>
    </location>
</feature>
<name>A0A173V5K1_9FIRM</name>
<keyword evidence="12" id="KW-0902">Two-component regulatory system</keyword>
<dbReference type="InterPro" id="IPR005467">
    <property type="entry name" value="His_kinase_dom"/>
</dbReference>
<sequence length="412" mass="47678">MHAYTQNGEEDTVLRDDLKRVKKKLSLTFAIAIIGTCVVFGLLYYLGIDLLNNYIEGTSHLIYYNEKPYIDEFQQYVSDNDISTTDVEQYDEWMSEHDVSFYSIQEEGKVIYNKSNVDKLISPAKNMYDYRFTGSYELPVQFSDIEAKVFIYTGFTIKYYITLMIFDVGFSLMMGIVFVYLRIRKIIAGYQTELEASQEQEKKARQEKDELMRNMAHDLRTPLTGVMTYVDVMKLENEAYAENMKNLNFISEKVLDIRSQVDNLLDFSIAGSQRPIEMDASMDVEYIFGDYLSDVCAQLMKSNYEVDAERISFKQVKVAVNMAFLTRIFSNLTDNIYKYADNRKPVVMKTAFTKKIFSVEIGNGVCDNKTLLKSAGIGLKSVDAMMQRMNGSMSFKREHGKFWVKLEFPIVK</sequence>
<dbReference type="SUPFAM" id="SSF47384">
    <property type="entry name" value="Homodimeric domain of signal transducing histidine kinase"/>
    <property type="match status" value="1"/>
</dbReference>
<dbReference type="InterPro" id="IPR003661">
    <property type="entry name" value="HisK_dim/P_dom"/>
</dbReference>
<dbReference type="EC" id="2.7.13.3" evidence="3"/>
<evidence type="ECO:0000256" key="10">
    <source>
        <dbReference type="ARBA" id="ARBA00022840"/>
    </source>
</evidence>
<comment type="subcellular location">
    <subcellularLocation>
        <location evidence="2">Cell membrane</location>
        <topology evidence="2">Multi-pass membrane protein</topology>
    </subcellularLocation>
</comment>
<keyword evidence="5" id="KW-0597">Phosphoprotein</keyword>